<evidence type="ECO:0000313" key="2">
    <source>
        <dbReference type="Proteomes" id="UP000008461"/>
    </source>
</evidence>
<dbReference type="KEGG" id="hhy:Halhy_6492"/>
<reference key="2">
    <citation type="submission" date="2011-04" db="EMBL/GenBank/DDBJ databases">
        <title>Complete sequence of chromosome of Haliscomenobacter hydrossis DSM 1100.</title>
        <authorList>
            <consortium name="US DOE Joint Genome Institute (JGI-PGF)"/>
            <person name="Lucas S."/>
            <person name="Han J."/>
            <person name="Lapidus A."/>
            <person name="Bruce D."/>
            <person name="Goodwin L."/>
            <person name="Pitluck S."/>
            <person name="Peters L."/>
            <person name="Kyrpides N."/>
            <person name="Mavromatis K."/>
            <person name="Ivanova N."/>
            <person name="Ovchinnikova G."/>
            <person name="Pagani I."/>
            <person name="Daligault H."/>
            <person name="Detter J.C."/>
            <person name="Han C."/>
            <person name="Land M."/>
            <person name="Hauser L."/>
            <person name="Markowitz V."/>
            <person name="Cheng J.-F."/>
            <person name="Hugenholtz P."/>
            <person name="Woyke T."/>
            <person name="Wu D."/>
            <person name="Verbarg S."/>
            <person name="Frueling A."/>
            <person name="Brambilla E."/>
            <person name="Klenk H.-P."/>
            <person name="Eisen J.A."/>
        </authorList>
    </citation>
    <scope>NUCLEOTIDE SEQUENCE</scope>
    <source>
        <strain>DSM 1100</strain>
    </source>
</reference>
<proteinExistence type="predicted"/>
<keyword evidence="2" id="KW-1185">Reference proteome</keyword>
<organism evidence="1 2">
    <name type="scientific">Haliscomenobacter hydrossis (strain ATCC 27775 / DSM 1100 / LMG 10767 / O)</name>
    <dbReference type="NCBI Taxonomy" id="760192"/>
    <lineage>
        <taxon>Bacteria</taxon>
        <taxon>Pseudomonadati</taxon>
        <taxon>Bacteroidota</taxon>
        <taxon>Saprospiria</taxon>
        <taxon>Saprospirales</taxon>
        <taxon>Haliscomenobacteraceae</taxon>
        <taxon>Haliscomenobacter</taxon>
    </lineage>
</organism>
<dbReference type="HOGENOM" id="CLU_1208402_0_0_10"/>
<dbReference type="OrthoDB" id="1494387at2"/>
<dbReference type="AlphaFoldDB" id="F4KRC1"/>
<accession>F4KRC1</accession>
<evidence type="ECO:0008006" key="3">
    <source>
        <dbReference type="Google" id="ProtNLM"/>
    </source>
</evidence>
<dbReference type="Proteomes" id="UP000008461">
    <property type="component" value="Chromosome"/>
</dbReference>
<gene>
    <name evidence="1" type="ordered locus">Halhy_6492</name>
</gene>
<reference evidence="1 2" key="1">
    <citation type="journal article" date="2011" name="Stand. Genomic Sci.">
        <title>Complete genome sequence of Haliscomenobacter hydrossis type strain (O).</title>
        <authorList>
            <consortium name="US DOE Joint Genome Institute (JGI-PGF)"/>
            <person name="Daligault H."/>
            <person name="Lapidus A."/>
            <person name="Zeytun A."/>
            <person name="Nolan M."/>
            <person name="Lucas S."/>
            <person name="Del Rio T.G."/>
            <person name="Tice H."/>
            <person name="Cheng J.F."/>
            <person name="Tapia R."/>
            <person name="Han C."/>
            <person name="Goodwin L."/>
            <person name="Pitluck S."/>
            <person name="Liolios K."/>
            <person name="Pagani I."/>
            <person name="Ivanova N."/>
            <person name="Huntemann M."/>
            <person name="Mavromatis K."/>
            <person name="Mikhailova N."/>
            <person name="Pati A."/>
            <person name="Chen A."/>
            <person name="Palaniappan K."/>
            <person name="Land M."/>
            <person name="Hauser L."/>
            <person name="Brambilla E.M."/>
            <person name="Rohde M."/>
            <person name="Verbarg S."/>
            <person name="Goker M."/>
            <person name="Bristow J."/>
            <person name="Eisen J.A."/>
            <person name="Markowitz V."/>
            <person name="Hugenholtz P."/>
            <person name="Kyrpides N.C."/>
            <person name="Klenk H.P."/>
            <person name="Woyke T."/>
        </authorList>
    </citation>
    <scope>NUCLEOTIDE SEQUENCE [LARGE SCALE GENOMIC DNA]</scope>
    <source>
        <strain evidence="2">ATCC 27775 / DSM 1100 / LMG 10767 / O</strain>
    </source>
</reference>
<evidence type="ECO:0000313" key="1">
    <source>
        <dbReference type="EMBL" id="AEE54308.1"/>
    </source>
</evidence>
<dbReference type="EMBL" id="CP002691">
    <property type="protein sequence ID" value="AEE54308.1"/>
    <property type="molecule type" value="Genomic_DNA"/>
</dbReference>
<name>F4KRC1_HALH1</name>
<protein>
    <recommendedName>
        <fullName evidence="3">Outer membrane protein beta-barrel domain-containing protein</fullName>
    </recommendedName>
</protein>
<sequence length="229" mass="25307">MSKIGLLLVFSLWVGIAHAQFGINSTFRFNNAPGWNFTNPANNSINELPGNNFAFGLDVWIPLKGVRLDFLPELNYARYDAEVVDIGKLENQMGSIFLNLNLYFLDLEGDCQCPTFSKSGSLVNKGLFLQISPGWSVLEGKIDLFNGARARSRSFAPSIGLGMGLDMGLSDKITITPFGGVRYYPKARWFGLEESLEVDPSIGDLTVSNESSLTQVYAGLRLGFRFDKK</sequence>
<dbReference type="RefSeq" id="WP_013768825.1">
    <property type="nucleotide sequence ID" value="NC_015510.1"/>
</dbReference>